<evidence type="ECO:0000313" key="3">
    <source>
        <dbReference type="Proteomes" id="UP001172645"/>
    </source>
</evidence>
<dbReference type="NCBIfam" id="TIGR02810">
    <property type="entry name" value="agaZ_gatZ"/>
    <property type="match status" value="1"/>
</dbReference>
<proteinExistence type="predicted"/>
<name>A0ABT7JPA8_9HYPH</name>
<dbReference type="PANTHER" id="PTHR32502">
    <property type="entry name" value="N-ACETYLGALACTOSAMINE PERMEASE II COMPONENT-RELATED"/>
    <property type="match status" value="1"/>
</dbReference>
<gene>
    <name evidence="2" type="ORF">PY649_04705</name>
</gene>
<keyword evidence="3" id="KW-1185">Reference proteome</keyword>
<organism evidence="2 3">
    <name type="scientific">Rhizobium mayense</name>
    <dbReference type="NCBI Taxonomy" id="1312184"/>
    <lineage>
        <taxon>Bacteria</taxon>
        <taxon>Pseudomonadati</taxon>
        <taxon>Pseudomonadota</taxon>
        <taxon>Alphaproteobacteria</taxon>
        <taxon>Hyphomicrobiales</taxon>
        <taxon>Rhizobiaceae</taxon>
        <taxon>Rhizobium/Agrobacterium group</taxon>
        <taxon>Rhizobium</taxon>
    </lineage>
</organism>
<dbReference type="SUPFAM" id="SSF51569">
    <property type="entry name" value="Aldolase"/>
    <property type="match status" value="1"/>
</dbReference>
<dbReference type="PIRSF" id="PIRSF009264">
    <property type="entry name" value="TagBP_ald_AgaZ"/>
    <property type="match status" value="1"/>
</dbReference>
<dbReference type="GO" id="GO:0009025">
    <property type="term" value="F:tagatose-bisphosphate aldolase activity"/>
    <property type="evidence" value="ECO:0007669"/>
    <property type="project" value="UniProtKB-EC"/>
</dbReference>
<dbReference type="InterPro" id="IPR050303">
    <property type="entry name" value="GatZ_KbaZ_carbometab"/>
</dbReference>
<dbReference type="Pfam" id="PF08013">
    <property type="entry name" value="GatZ_KbaZ-like"/>
    <property type="match status" value="1"/>
</dbReference>
<comment type="pathway">
    <text evidence="1">Carbohydrate metabolism.</text>
</comment>
<dbReference type="InterPro" id="IPR012062">
    <property type="entry name" value="GatZ/KbaZ-like"/>
</dbReference>
<comment type="caution">
    <text evidence="2">The sequence shown here is derived from an EMBL/GenBank/DDBJ whole genome shotgun (WGS) entry which is preliminary data.</text>
</comment>
<protein>
    <submittedName>
        <fullName evidence="2">D-tagatose-bisphosphate aldolase, class II, non-catalytic subunit</fullName>
        <ecNumber evidence="2">4.1.2.40</ecNumber>
    </submittedName>
</protein>
<dbReference type="RefSeq" id="WP_285867007.1">
    <property type="nucleotide sequence ID" value="NZ_JARFYM010000002.1"/>
</dbReference>
<dbReference type="EMBL" id="JARFYM010000002">
    <property type="protein sequence ID" value="MDL2398188.1"/>
    <property type="molecule type" value="Genomic_DNA"/>
</dbReference>
<sequence>MAQQNPLQDIARWNAREVGFRGIPSICSAHPLVLQAAMLRALKTDSPLLIEATCNQVNQDGGYTGMRPCDFRRFVEEMAARTGFPTDRIILGGDHLGPNPWKSLDAEEAMGKAVEMVRAYAAAGFTKLHLDTSMGCRGEPIALSDQLTATRAARLAAAAEDAVRGTEGCKPVYVIGTEVPIPGGAMEELGILEVTKPDAAIRTVEIHTDAFAAAGAGEAFKRVVGVVVQPGVEFGNHNVIDYVPENAEALSASRSRMPGIVFEAHSTDYQSRQALRRLVADGFAILKVGPGLTFALREALYGLDQIATFLHPQAREHALQTVAEDVMLEQPKDWQKYYEGSAADQHLQRHFSYSDRIRYYWPHDQLTAAVDELLTLLGEAAISETLISQHLARIYPHIRSGAVEPKAHAIVIASIDLVLEDYFEACRG</sequence>
<dbReference type="PANTHER" id="PTHR32502:SF2">
    <property type="entry name" value="D-TAGATOSE-1,6-BISPHOSPHATE ALDOLASE SUBUNIT KBAZ"/>
    <property type="match status" value="1"/>
</dbReference>
<dbReference type="InterPro" id="IPR013785">
    <property type="entry name" value="Aldolase_TIM"/>
</dbReference>
<accession>A0ABT7JPA8</accession>
<dbReference type="EC" id="4.1.2.40" evidence="2"/>
<dbReference type="Gene3D" id="3.20.20.70">
    <property type="entry name" value="Aldolase class I"/>
    <property type="match status" value="1"/>
</dbReference>
<dbReference type="Gene3D" id="1.10.400.20">
    <property type="entry name" value="putative tagatose 6-phosphate kinase domain like"/>
    <property type="match status" value="1"/>
</dbReference>
<evidence type="ECO:0000256" key="1">
    <source>
        <dbReference type="ARBA" id="ARBA00005007"/>
    </source>
</evidence>
<keyword evidence="2" id="KW-0456">Lyase</keyword>
<dbReference type="Proteomes" id="UP001172645">
    <property type="component" value="Unassembled WGS sequence"/>
</dbReference>
<reference evidence="2" key="1">
    <citation type="submission" date="2023-06" db="EMBL/GenBank/DDBJ databases">
        <title>Phylogenetic Diversity of Rhizobium strains.</title>
        <authorList>
            <person name="Moura F.T."/>
            <person name="Helene L.C.F."/>
            <person name="Hungria M."/>
        </authorList>
    </citation>
    <scope>NUCLEOTIDE SEQUENCE</scope>
    <source>
        <strain evidence="2">CCGE526</strain>
    </source>
</reference>
<evidence type="ECO:0000313" key="2">
    <source>
        <dbReference type="EMBL" id="MDL2398188.1"/>
    </source>
</evidence>